<feature type="coiled-coil region" evidence="16">
    <location>
        <begin position="3977"/>
        <end position="4021"/>
    </location>
</feature>
<evidence type="ECO:0000313" key="20">
    <source>
        <dbReference type="EnsemblMetazoa" id="OVOC297.1"/>
    </source>
</evidence>
<evidence type="ECO:0000256" key="4">
    <source>
        <dbReference type="ARBA" id="ARBA00022490"/>
    </source>
</evidence>
<sequence>MDSPRRFSSDKDEHDQMQKKTFTKWVNYHLETHSSSELVEDLFEDLKDGVLLCHLIEVLTGEALPVNKAKESKRVHHISNLTTALMALRRRGLDLVNNNPTDIANGNPRIICGLIWQMILHFQIENNVQLLKEWGFELELANSPSTSNIENGSSPFNKSPYQLHIGRLKVPVDRVVLRWVNAQLARPYNINLTDMDKSWRDGIAFNALIHRIKPELIDMDIVHQNTPKANLEQAFRLAKEHLHIRPLLDVEDMLHDKSDKRSVITYVSQFIRTLKHLRPIATCPMIEEHSLISWMEDTLNILRSSIAVPLYDQYQIYLSLRKQYFEHRSAYYSLREHASRLPESEWNQIEANWKRIRDLLEDWSHRLEGELPGKLSELVQWLCISEQIIQNPVDIRVNDAQLSLSNINESISHHKIHFSEFPYRSEQFQSIYLSRRVDEREVAVELLEPLKIRFNILASTTPCRLQYLYRIQAYYQLLSDADALNQKMERWKSSDSATAIQKSIKEYKMEADSAPAKKFRRLLTRIKEVYSETSAEESDCVMKQCEDTSLETVEKFQQLKPHLEELFKFWREFENTVAKIEERITRSEREKRNLVDENGKELLRHCEKIHDDIARFANDQVQQVISNRLSELKRRINDINRKIPTKAALALQGNTLSEKRTKIILPSGENIAAPALDKQDFGHSLLQKWLIMARQQMSIVVTDSNTLKQAINQVANCLREVQGVENERMALLKTRAASGEQNIGEYRKLRSDLQILLQHMKNVQPLFLSFDKSYSNLLNRLNNQGDESESEENKKLDVISHMTFLLETLSRNEYREWIDCDYLQHRLDELKHRMKEKKEQLLQSTELCRIATGTTALTKKQKLLEQSLESLSDIKIWMDSIAEVDSQLEVICSAASSTSILVSDDFKNEKERLEKEWHQKTETISQLQTIHDTIGILQNKLAENPSLSELVLLDTEIDRLSRQCMNIVDPSVISLRNYYQKKIEEELCTIVTESLSRAERQITELSMADETDVRRAVDILQDYQQEAQKILSDKPALSELLVTVKETQKILEAKMDLFTGLQHFYETLNAIKQENEQWNSITSQQIEGICIRLEELLKLVENECAPEANTLCSQFESIQSSFFQLECDRIKEKLRVLILQLDKLVDLMAKRKILLLKCKEFQKFVKDAEDKLLKIMHEASIGVEIDMYRITNEMSEAFNKLDKLGKELTACQLDANMTIADISVVDALSRIKNIPLGVGSTEEPMGLSKRFQEFFDVSNQLEGAFFTDIHTCEHLDDVIEFITVSLENGKKEAELMVQLVAISDDLIGHEKAKANDILSKLKRIMDKRQEVRRVTVEDCMERSLVILTQKEDQLEAVIERDMNDQNLDAFKIDEVTKWIPWKEELDKMAMLIKNSNIQWRGSLDELVEKAANFDGRIRYFKNTIAKSKRREQRISTKLAAFTKWINLMEEDLNGVESLDNAVEQEERLRSIYGMCLSHQALVDKFLSLKLNPIHSNEVKIQCDRYYTLLHRIGSRSFPEKQALSIHLSDLHSPSTLSQLSLNSLSASETDEDEIYHADHVEVASYEGTSSAYALIQRVLQAKETPEIRLLLSQIDSELNVLADSLSRLNADYARSLKPLSNAQTDVRKLKELNERRCQLDIACNDLLCKVSGDDVAVIRSLTLHLHSLEEPFMTFLRELQKEIDDEITLQANYEGITKRLSQLGTDVDQRTRNAIKDVRNQLEYVQSDLNLLRAQCSQRRKYVENMVECVLPDATLSNCSRRKKIMLMVSRTVTTIIQVVEDELRRSSSIKENDLLELKQKLQEVNICIADETDAESAKLEHEKEQMRMMQSELTKLEEKIPLANQLLAYDIDLKNAVNPEDIGEKAKNIENLEQFFVSTLDKLKDCDRNIMTNEQRIQMERMLNEIMPLIDKLRVLRDSITSHLKSLNDWKITEEELEDEIRIIMDNIEGLLSSYSQPQPYTTAINDIDMLQRLQDQIMQLLQKTVDKEQTVRQNLPSYLPGINKIKQKIEKADGDVKELLSSLTDDVATEKQLVDMQNDLINRLNKLSDRAIMVRSTPYDETQALRLEELKNELGEISDTLEQLKEKECKPMKLVLHSDALRIPFVVDQYENLKRLLNETQEQLVNEIAHMTLQSTINKENEELRYMMDEAYKIESDVNVTTSDLQKAIDNLKNGRSHLEAIQDAYDKLEKIPDTDSLREKVVDEISTLNEQYDNVERNLEDRLDMLNKFDEIANNVNEQLINLENNVCKLESPNANCELAIADKGFNDVHELRKPLEELDELKEQLIPLLRPVSTVKDFNNRLSDVNKKLQQWYDEIVKKKQELEAVNNLSNLINDFEQAIVNAENDFEKFEGTTNAVKNFKDNTLPMIVEISDRIRDLLLSVKIENIEQLYHNVDALTDRYNDLSTRVNDKLNYANEQENLLDDIQQQLDCMEQKADDFVNKYIISQDLSIAMEDVNYLRSLLDQIPILAMENITERGLKENLMKKADIVKMKIKNLLIPLEKDIRKEQELMHDMDEIISTLASISDDVIAVDSNIELSQQLENIAQLAEKLRKLRGKIEKLEERLQGSEGMVKRALITDDLFGRVVELQNALDDKREKLTNRAKLYAIIPEINLINESVQNYINEMEQIPMQTVEEQNAALNELEGKKHQLENLLENIPPGDESNELRERNSWLLGQINSILKRLTGAVGEKLAALATFNAIKDEVETQLSLLHSIPTSISDENTVLELDNQLSDINDKFANLERLKNKIGDADERNLDVEKITERQNLLRTIEEALNHLKIDREMIEKRISDDLRAAEKMHENCNHLCNELNALIKEGEKVLNDAEAFPTIYTTTLDAFVNPLEVATEMLKTIPENEDVAIRLNETVMNAKIVQANLSHHANLWSQFVVERDNATDQLETKRKPLDEIGNKQIRSYEQVSDDLDKLKKAAEELNDLRGLMTKLQSLSEQLDPLEAAYADVRFYDVDVEQTQQQYENLISSMNSELHDENILNESAQQLARELEYLNGKLSIEPVIREQLEEMLNHQLPSLQAQLQFLQTRDDEAKRTRIHVDRLFQPAIETLTEQLNHICLLVKQQLDNLAKAESQEKSMIMRMELEKLHSEPYDEEILMKFEEQLQQLHLEDENMQTLAVEVEKLRANKIEHDTLEKEIEMKLAELLNRMNVIRTNLSSMMEEEESEKGKTRKDKRALPEIDEQINAFESALDETVGEIVPSMNELISRSHLGNINLPSLQFELDNMEKFVEKCKKKLDDKLAEKEQMRMMQSELTKLEEKIPLANQLLAYDIDLKNAVNPEDIGEKAKNIENLEQFFVSTLDKLKDCDRNIMTNEQRIQMERMLNEIMPLIDKLRVLRDSITSHLKSLNDWKITEEELEDEIRIIMDNIEGLLSSYSQPQPYTTAINDIDMLQRLQDQIMQLLQKTVDKEQTVRQNLPSYLPGINKIKQKIEKADGDVKELLSSLTDDVATEKQLVDMQNDLINRLNKLSDRAIMVRSTPYDETQALRLEELKNELGEISDTLEQLKEKECKPMKLVLHSDALRIPFVVDQYENLKRLLNETQEQLVNEIAHMTLQSTINKENEELRYMMDEAYKIESDVNVTTSDLQKAIDNLKNGRSHLEAIQDAYDKLEKIPDTDSLREKVVDEISTLNEQYDNVERNLEDRLDMLNKFDEIANNVNEQLINLENNVCKLESPNANCELAIADKGFNDVHELRKPLEELDELKEQLIPLLRPVSTVKDFNNRLSDVNKNLQQWYDEIVKKKQELEAVNNLSNLINDFEQAIVNAENDFEKFEGTTNAVKNFKDNTLPMIVEISDRIRDLLLSVKIENIEQLYHNVDALTDRYNDLSTRVNDKLNYANEQENLLDDIQQQLDCMEQKADDFVNKYIISQDLSIAMEDVNYLRSLLDQIPILAMENITERGLKENLMKKADIVKMKIKNLLIPLEKDIRKEQELMHDMDEIISTLASISDDVIAVDSNIELSQQLENIAQLAEKLRKLRGKIEKLEERLQGSEGMVKRALITDDLFGRVVELQNALDDKREKLTNRAKLYAIIPEINLINESVQNYINEMEQIPMQTVEEQNAALNELEGKKHQLENLLENIPPGDESNELRERNSWLLGQINSILKRLTGAVGEKLAALATFNAIKDEVETQLSLLHSIPTSISDENTVLELDNQLSDINDKTEKLQRLREKVLHASVSELSSEQYDERNVLLSKIDGLLLHAQKNHEYFDEKRIQLLALETICTECKVLYSELGNLVKDGQKWLDDSEALPVSYNVTSDALTTLIETAVNLRINKPYIEQCTEPIFAQLWELIDKAKDVQTQLIHRIYVWEQFVKERDSAMVELNDIQKQIREIEGRGRRKIDKMLDDLEALKMLYLRWSFLANLPSRLLSLSSQLHPLACVQRDGKAFAEEACELEKKIEDLLDSMSAEFRIREEIVHSLLVISDELDDIKNAFDDQNISTRLQKELQQQLNGIRAHLKILDEDITKYNNNRIFLDEEEDVATKRNFEKLKEIEEKLKLVELTDTEEEYDIDAAAEVLAAVYPDEHPRDVLREQGIPYDDELYDLSPSSATSDDDDNKFKTSSGDEILLQNDEEENVVEASTSSDIALSPIPDDPSPGHIHYERQRIRWRRILRTALPLQAMLVLLLGAACLVPHCDNESCCQLLNNFARSFDPSLEFLNGPPPF</sequence>
<keyword evidence="11" id="KW-0206">Cytoskeleton</keyword>
<feature type="coiled-coil region" evidence="16">
    <location>
        <begin position="2069"/>
        <end position="2132"/>
    </location>
</feature>
<keyword evidence="21" id="KW-1185">Reference proteome</keyword>
<dbReference type="Pfam" id="PF00307">
    <property type="entry name" value="CH"/>
    <property type="match status" value="2"/>
</dbReference>
<evidence type="ECO:0008006" key="22">
    <source>
        <dbReference type="Google" id="ProtNLM"/>
    </source>
</evidence>
<feature type="coiled-coil region" evidence="16">
    <location>
        <begin position="2391"/>
        <end position="2446"/>
    </location>
</feature>
<reference evidence="21" key="1">
    <citation type="submission" date="2013-10" db="EMBL/GenBank/DDBJ databases">
        <title>Genome sequencing of Onchocerca volvulus.</title>
        <authorList>
            <person name="Cotton J."/>
            <person name="Tsai J."/>
            <person name="Stanley E."/>
            <person name="Tracey A."/>
            <person name="Holroyd N."/>
            <person name="Lustigman S."/>
            <person name="Berriman M."/>
        </authorList>
    </citation>
    <scope>NUCLEOTIDE SEQUENCE</scope>
</reference>
<dbReference type="GO" id="GO:0019894">
    <property type="term" value="F:kinesin binding"/>
    <property type="evidence" value="ECO:0007669"/>
    <property type="project" value="TreeGrafter"/>
</dbReference>
<dbReference type="PROSITE" id="PS00019">
    <property type="entry name" value="ACTININ_1"/>
    <property type="match status" value="1"/>
</dbReference>
<keyword evidence="5 15" id="KW-0812">Transmembrane</keyword>
<evidence type="ECO:0000256" key="14">
    <source>
        <dbReference type="ARBA" id="ARBA00060498"/>
    </source>
</evidence>
<dbReference type="GO" id="GO:0005856">
    <property type="term" value="C:cytoskeleton"/>
    <property type="evidence" value="ECO:0007669"/>
    <property type="project" value="UniProtKB-SubCell"/>
</dbReference>
<feature type="region of interest" description="Disordered" evidence="17">
    <location>
        <begin position="4564"/>
        <end position="4588"/>
    </location>
</feature>
<evidence type="ECO:0000256" key="1">
    <source>
        <dbReference type="ARBA" id="ARBA00004245"/>
    </source>
</evidence>
<feature type="coiled-coil region" evidence="16">
    <location>
        <begin position="2922"/>
        <end position="2955"/>
    </location>
</feature>
<feature type="coiled-coil region" evidence="16">
    <location>
        <begin position="2731"/>
        <end position="2823"/>
    </location>
</feature>
<feature type="domain" description="Calponin-homology (CH)" evidence="18">
    <location>
        <begin position="16"/>
        <end position="123"/>
    </location>
</feature>
<feature type="coiled-coil region" evidence="16">
    <location>
        <begin position="1972"/>
        <end position="2024"/>
    </location>
</feature>
<evidence type="ECO:0000256" key="16">
    <source>
        <dbReference type="SAM" id="Coils"/>
    </source>
</evidence>
<reference evidence="20" key="2">
    <citation type="submission" date="2022-06" db="UniProtKB">
        <authorList>
            <consortium name="EnsemblMetazoa"/>
        </authorList>
    </citation>
    <scope>IDENTIFICATION</scope>
</reference>
<proteinExistence type="inferred from homology"/>
<dbReference type="InterPro" id="IPR001715">
    <property type="entry name" value="CH_dom"/>
</dbReference>
<keyword evidence="9 15" id="KW-0472">Membrane</keyword>
<evidence type="ECO:0000256" key="12">
    <source>
        <dbReference type="ARBA" id="ARBA00023242"/>
    </source>
</evidence>
<dbReference type="SUPFAM" id="SSF47576">
    <property type="entry name" value="Calponin-homology domain, CH-domain"/>
    <property type="match status" value="1"/>
</dbReference>
<evidence type="ECO:0000256" key="13">
    <source>
        <dbReference type="ARBA" id="ARBA00060457"/>
    </source>
</evidence>
<comment type="subcellular location">
    <subcellularLocation>
        <location evidence="1">Cytoplasm</location>
        <location evidence="1">Cytoskeleton</location>
    </subcellularLocation>
    <subcellularLocation>
        <location evidence="13">Endomembrane system</location>
        <topology evidence="13">Single-pass type IV membrane protein</topology>
        <orientation evidence="13">Cytoplasmic side</orientation>
    </subcellularLocation>
    <subcellularLocation>
        <location evidence="2">Nucleus membrane</location>
        <topology evidence="2">Single-pass membrane protein</topology>
        <orientation evidence="2">Cytoplasmic side</orientation>
    </subcellularLocation>
    <subcellularLocation>
        <location evidence="14">Nucleus membrane</location>
        <topology evidence="14">Single-pass type IV membrane protein</topology>
    </subcellularLocation>
</comment>
<dbReference type="GO" id="GO:0048471">
    <property type="term" value="C:perinuclear region of cytoplasm"/>
    <property type="evidence" value="ECO:0007669"/>
    <property type="project" value="TreeGrafter"/>
</dbReference>
<dbReference type="Gene3D" id="1.10.418.10">
    <property type="entry name" value="Calponin-like domain"/>
    <property type="match status" value="2"/>
</dbReference>
<keyword evidence="12" id="KW-0539">Nucleus</keyword>
<feature type="topological domain" description="Perinuclear space" evidence="15">
    <location>
        <begin position="4658"/>
        <end position="4687"/>
    </location>
</feature>
<evidence type="ECO:0000256" key="11">
    <source>
        <dbReference type="ARBA" id="ARBA00023212"/>
    </source>
</evidence>
<dbReference type="GO" id="GO:0007010">
    <property type="term" value="P:cytoskeleton organization"/>
    <property type="evidence" value="ECO:0007669"/>
    <property type="project" value="TreeGrafter"/>
</dbReference>
<dbReference type="PANTHER" id="PTHR21524">
    <property type="entry name" value="SPECTRIN REPEAT CONTAINING NUCLEAR ENVELOPE PROTEIN 2"/>
    <property type="match status" value="1"/>
</dbReference>
<evidence type="ECO:0000313" key="21">
    <source>
        <dbReference type="Proteomes" id="UP000024404"/>
    </source>
</evidence>
<keyword evidence="6" id="KW-0677">Repeat</keyword>
<feature type="coiled-coil region" evidence="16">
    <location>
        <begin position="3829"/>
        <end position="3884"/>
    </location>
</feature>
<evidence type="ECO:0000256" key="9">
    <source>
        <dbReference type="ARBA" id="ARBA00023136"/>
    </source>
</evidence>
<feature type="domain" description="Calponin-homology (CH)" evidence="18">
    <location>
        <begin position="170"/>
        <end position="275"/>
    </location>
</feature>
<evidence type="ECO:0000256" key="17">
    <source>
        <dbReference type="SAM" id="MobiDB-lite"/>
    </source>
</evidence>
<keyword evidence="4" id="KW-0963">Cytoplasm</keyword>
<evidence type="ECO:0000256" key="8">
    <source>
        <dbReference type="ARBA" id="ARBA00023054"/>
    </source>
</evidence>
<feature type="coiled-coil region" evidence="16">
    <location>
        <begin position="3241"/>
        <end position="3278"/>
    </location>
</feature>
<evidence type="ECO:0000256" key="3">
    <source>
        <dbReference type="ARBA" id="ARBA00008619"/>
    </source>
</evidence>
<evidence type="ECO:0000256" key="10">
    <source>
        <dbReference type="ARBA" id="ARBA00023203"/>
    </source>
</evidence>
<dbReference type="InterPro" id="IPR057132">
    <property type="entry name" value="ANC1_spectrin_dom"/>
</dbReference>
<protein>
    <recommendedName>
        <fullName evidence="22">Calponin-homology (CH) domain-containing protein</fullName>
    </recommendedName>
</protein>
<dbReference type="GO" id="GO:0007097">
    <property type="term" value="P:nuclear migration"/>
    <property type="evidence" value="ECO:0007669"/>
    <property type="project" value="TreeGrafter"/>
</dbReference>
<feature type="coiled-coil region" evidence="16">
    <location>
        <begin position="2539"/>
        <end position="2583"/>
    </location>
</feature>
<dbReference type="Pfam" id="PF24531">
    <property type="entry name" value="ANC1_spectrin"/>
    <property type="match status" value="4"/>
</dbReference>
<dbReference type="GO" id="GO:0003779">
    <property type="term" value="F:actin binding"/>
    <property type="evidence" value="ECO:0007669"/>
    <property type="project" value="UniProtKB-KW"/>
</dbReference>
<accession>A0A8R1XYK8</accession>
<dbReference type="InterPro" id="IPR012315">
    <property type="entry name" value="KASH"/>
</dbReference>
<dbReference type="InterPro" id="IPR036872">
    <property type="entry name" value="CH_dom_sf"/>
</dbReference>
<evidence type="ECO:0000256" key="2">
    <source>
        <dbReference type="ARBA" id="ARBA00004528"/>
    </source>
</evidence>
<evidence type="ECO:0000259" key="19">
    <source>
        <dbReference type="PROSITE" id="PS51049"/>
    </source>
</evidence>
<dbReference type="EMBL" id="CMVM020000020">
    <property type="status" value="NOT_ANNOTATED_CDS"/>
    <property type="molecule type" value="Genomic_DNA"/>
</dbReference>
<dbReference type="Proteomes" id="UP000024404">
    <property type="component" value="Unassembled WGS sequence"/>
</dbReference>
<dbReference type="GO" id="GO:0031965">
    <property type="term" value="C:nuclear membrane"/>
    <property type="evidence" value="ECO:0007669"/>
    <property type="project" value="UniProtKB-SubCell"/>
</dbReference>
<dbReference type="Pfam" id="PF10541">
    <property type="entry name" value="KASH"/>
    <property type="match status" value="1"/>
</dbReference>
<feature type="coiled-coil region" evidence="16">
    <location>
        <begin position="3410"/>
        <end position="3462"/>
    </location>
</feature>
<feature type="domain" description="KASH" evidence="19">
    <location>
        <begin position="4628"/>
        <end position="4687"/>
    </location>
</feature>
<dbReference type="Pfam" id="PF24611">
    <property type="entry name" value="Spectrin_Anc-1"/>
    <property type="match status" value="2"/>
</dbReference>
<keyword evidence="10" id="KW-0009">Actin-binding</keyword>
<feature type="coiled-coil region" evidence="16">
    <location>
        <begin position="570"/>
        <end position="597"/>
    </location>
</feature>
<dbReference type="SMART" id="SM00033">
    <property type="entry name" value="CH"/>
    <property type="match status" value="2"/>
</dbReference>
<feature type="coiled-coil region" evidence="16">
    <location>
        <begin position="2201"/>
        <end position="2249"/>
    </location>
</feature>
<feature type="coiled-coil region" evidence="16">
    <location>
        <begin position="3507"/>
        <end position="3570"/>
    </location>
</feature>
<name>A0A8R1XYK8_ONCVO</name>
<keyword evidence="7" id="KW-1133">Transmembrane helix</keyword>
<feature type="coiled-coil region" evidence="16">
    <location>
        <begin position="820"/>
        <end position="847"/>
    </location>
</feature>
<feature type="topological domain" description="Cytoplasmic" evidence="15">
    <location>
        <begin position="1"/>
        <end position="4636"/>
    </location>
</feature>
<dbReference type="PROSITE" id="PS50021">
    <property type="entry name" value="CH"/>
    <property type="match status" value="2"/>
</dbReference>
<feature type="coiled-coil region" evidence="16">
    <location>
        <begin position="3737"/>
        <end position="3795"/>
    </location>
</feature>
<dbReference type="FunFam" id="1.10.418.10:FF:000099">
    <property type="entry name" value="Nuclear anchorage protein 1"/>
    <property type="match status" value="1"/>
</dbReference>
<dbReference type="Pfam" id="PF24615">
    <property type="entry name" value="Spectrin_Anc-1_2"/>
    <property type="match status" value="2"/>
</dbReference>
<dbReference type="GO" id="GO:0006997">
    <property type="term" value="P:nucleus organization"/>
    <property type="evidence" value="ECO:0007669"/>
    <property type="project" value="TreeGrafter"/>
</dbReference>
<evidence type="ECO:0000256" key="7">
    <source>
        <dbReference type="ARBA" id="ARBA00022989"/>
    </source>
</evidence>
<evidence type="ECO:0000256" key="5">
    <source>
        <dbReference type="ARBA" id="ARBA00022692"/>
    </source>
</evidence>
<evidence type="ECO:0000256" key="6">
    <source>
        <dbReference type="ARBA" id="ARBA00022737"/>
    </source>
</evidence>
<dbReference type="InterPro" id="IPR057133">
    <property type="entry name" value="Spectrin_Anc-1_2"/>
</dbReference>
<keyword evidence="8 16" id="KW-0175">Coiled coil</keyword>
<dbReference type="InterPro" id="IPR001589">
    <property type="entry name" value="Actinin_actin-bd_CS"/>
</dbReference>
<feature type="coiled-coil region" evidence="16">
    <location>
        <begin position="2299"/>
        <end position="2357"/>
    </location>
</feature>
<feature type="coiled-coil region" evidence="16">
    <location>
        <begin position="3639"/>
        <end position="3687"/>
    </location>
</feature>
<dbReference type="EnsemblMetazoa" id="OVOC297.1">
    <property type="protein sequence ID" value="OVOC297.1"/>
    <property type="gene ID" value="WBGene00237106"/>
</dbReference>
<evidence type="ECO:0000259" key="18">
    <source>
        <dbReference type="PROSITE" id="PS50021"/>
    </source>
</evidence>
<evidence type="ECO:0000256" key="15">
    <source>
        <dbReference type="PROSITE-ProRule" id="PRU00385"/>
    </source>
</evidence>
<organism evidence="20 21">
    <name type="scientific">Onchocerca volvulus</name>
    <dbReference type="NCBI Taxonomy" id="6282"/>
    <lineage>
        <taxon>Eukaryota</taxon>
        <taxon>Metazoa</taxon>
        <taxon>Ecdysozoa</taxon>
        <taxon>Nematoda</taxon>
        <taxon>Chromadorea</taxon>
        <taxon>Rhabditida</taxon>
        <taxon>Spirurina</taxon>
        <taxon>Spiruromorpha</taxon>
        <taxon>Filarioidea</taxon>
        <taxon>Onchocercidae</taxon>
        <taxon>Onchocerca</taxon>
    </lineage>
</organism>
<comment type="similarity">
    <text evidence="3">Belongs to the nesprin family.</text>
</comment>
<feature type="coiled-coil region" evidence="16">
    <location>
        <begin position="1810"/>
        <end position="1840"/>
    </location>
</feature>
<dbReference type="PANTHER" id="PTHR21524:SF5">
    <property type="entry name" value="SPECTRIN REPEAT CONTAINING NUCLEAR ENVELOPE PROTEIN 2"/>
    <property type="match status" value="1"/>
</dbReference>
<dbReference type="InterPro" id="IPR057134">
    <property type="entry name" value="Spectrin_Anc-1_3"/>
</dbReference>
<dbReference type="PROSITE" id="PS51049">
    <property type="entry name" value="KASH"/>
    <property type="match status" value="1"/>
</dbReference>
<dbReference type="SMART" id="SM01249">
    <property type="entry name" value="KASH"/>
    <property type="match status" value="1"/>
</dbReference>